<keyword evidence="2" id="KW-1185">Reference proteome</keyword>
<sequence>MNYKEAFRLGNFKDGFTLAATAYFKLTTKTIAEISPQWNYFDPQSRIAVDGNHLVLTKRGLSRFEQLFHSIFNTTTYQEYMDQNTTTINAYQKFLKQEVGSHKVALIEKTFGISLEKMKSEGHPLLPIHIYYFNIGMNDIEMSDATALKTKLSGLPQNSNQKALDYFATPGSVFTMREIRGMLSLFIDTPPEDVTLANIVNKHKKMGLNFCIEAVMTPEVSRDRAFTGKKFSAPIIGAYNEEIKDRKTRRPWVDMQELAQVQPEILNLAPNGDKKTQERCFQEYLCKIAVKKHLMRSSADGSDWRVDSILPSPFKHNGQTVWYHAVQGVDSAHGKLWYVFKPANPDHEKMFPVYRVLRDTCPCPYAQRGGPTISRDVAENAGYKYSNATEQEDREFFDQYTLPVWMGHLFVAHENEDLNKKVASIHKAGEELLSEMTRQHMYRPLKQDESNRLKEKTLEIYGILAKLTPETADDQLKELLKMASDNDQNLFQKLQAKETFPPIVSVGTSLGGFDAQYDVVKHTALRHRIPITNLSVYSHSTLKIRAEDDQVFSEFIIENIKLLKALGVKLELDHITEKGDLVSVFGENRTFLGESLQKRLESESYNAYSNMFPTSLRTFTPNTTSTNDQIQKVDTHIRRVEHLSSQDVNWETQDDTRETTAFEEFRQYCKESQEKYPLDMLHAVANTLGIFNITDTTWRLHRYFYSGDDRILRENRNDKLVVTPQGGQFKFIPPRHLKVEHRPYYNPMPGVLREHFNLGDQQSE</sequence>
<name>F8L3B1_SIMNZ</name>
<proteinExistence type="predicted"/>
<dbReference type="EMBL" id="FR872582">
    <property type="protein sequence ID" value="CCB89751.1"/>
    <property type="molecule type" value="Genomic_DNA"/>
</dbReference>
<gene>
    <name evidence="1" type="ordered locus">SNE_A18740</name>
</gene>
<protein>
    <submittedName>
        <fullName evidence="1">Uncharacterized protein</fullName>
    </submittedName>
</protein>
<organism evidence="1 2">
    <name type="scientific">Simkania negevensis (strain ATCC VR-1471 / DSM 27360 / Z)</name>
    <dbReference type="NCBI Taxonomy" id="331113"/>
    <lineage>
        <taxon>Bacteria</taxon>
        <taxon>Pseudomonadati</taxon>
        <taxon>Chlamydiota</taxon>
        <taxon>Chlamydiia</taxon>
        <taxon>Parachlamydiales</taxon>
        <taxon>Simkaniaceae</taxon>
        <taxon>Simkania</taxon>
    </lineage>
</organism>
<evidence type="ECO:0000313" key="2">
    <source>
        <dbReference type="Proteomes" id="UP000000496"/>
    </source>
</evidence>
<dbReference type="HOGENOM" id="CLU_365190_0_0_0"/>
<evidence type="ECO:0000313" key="1">
    <source>
        <dbReference type="EMBL" id="CCB89751.1"/>
    </source>
</evidence>
<dbReference type="KEGG" id="sng:SNE_A18740"/>
<accession>F8L3B1</accession>
<dbReference type="AlphaFoldDB" id="F8L3B1"/>
<reference evidence="1 2" key="2">
    <citation type="journal article" date="2011" name="Mol. Biol. Evol.">
        <title>Unity in variety--the pan-genome of the Chlamydiae.</title>
        <authorList>
            <person name="Collingro A."/>
            <person name="Tischler P."/>
            <person name="Weinmaier T."/>
            <person name="Penz T."/>
            <person name="Heinz E."/>
            <person name="Brunham R.C."/>
            <person name="Read T.D."/>
            <person name="Bavoil P.M."/>
            <person name="Sachse K."/>
            <person name="Kahane S."/>
            <person name="Friedman M.G."/>
            <person name="Rattei T."/>
            <person name="Myers G.S."/>
            <person name="Horn M."/>
        </authorList>
    </citation>
    <scope>NUCLEOTIDE SEQUENCE [LARGE SCALE GENOMIC DNA]</scope>
    <source>
        <strain evidence="2">ATCC VR-1471 / Z</strain>
    </source>
</reference>
<dbReference type="RefSeq" id="WP_013944217.1">
    <property type="nucleotide sequence ID" value="NC_015713.1"/>
</dbReference>
<reference key="1">
    <citation type="journal article" date="2011" name="Mol. Biol. Evol.">
        <title>Unity in variety -- the pan-genome of the Chlamydiae.</title>
        <authorList>
            <person name="Collingro A."/>
            <person name="Tischler P."/>
            <person name="Weinmaier T."/>
            <person name="Penz T."/>
            <person name="Heinz E."/>
            <person name="Brunham R.C."/>
            <person name="Read T.D."/>
            <person name="Bavoil P.M."/>
            <person name="Sachse K."/>
            <person name="Kahane S."/>
            <person name="Friedman M.G."/>
            <person name="Rattei T."/>
            <person name="Myers G.S.A."/>
            <person name="Horn M."/>
        </authorList>
    </citation>
    <scope>NUCLEOTIDE SEQUENCE</scope>
    <source>
        <strain>Z</strain>
    </source>
</reference>
<dbReference type="Proteomes" id="UP000000496">
    <property type="component" value="Chromosome gsn.131"/>
</dbReference>